<organism evidence="1 2">
    <name type="scientific">Gibbsiella dentisursi</name>
    <dbReference type="NCBI Taxonomy" id="796890"/>
    <lineage>
        <taxon>Bacteria</taxon>
        <taxon>Pseudomonadati</taxon>
        <taxon>Pseudomonadota</taxon>
        <taxon>Gammaproteobacteria</taxon>
        <taxon>Enterobacterales</taxon>
        <taxon>Yersiniaceae</taxon>
        <taxon>Gibbsiella</taxon>
    </lineage>
</organism>
<evidence type="ECO:0000313" key="2">
    <source>
        <dbReference type="Proteomes" id="UP001499994"/>
    </source>
</evidence>
<evidence type="ECO:0000313" key="1">
    <source>
        <dbReference type="EMBL" id="GAA3911600.1"/>
    </source>
</evidence>
<accession>A0ABP7LZC1</accession>
<dbReference type="EMBL" id="BAABDG010000010">
    <property type="protein sequence ID" value="GAA3911600.1"/>
    <property type="molecule type" value="Genomic_DNA"/>
</dbReference>
<sequence>MNMTTGQVKAAERFVNNAKHLLAQARNLNHTAYFFNKLTTSEKKAVCTLGNINSRVKLTARHLDMRFEDMSTAERRAIYHGIKGLQALSRAIPALINISDCD</sequence>
<proteinExistence type="predicted"/>
<keyword evidence="2" id="KW-1185">Reference proteome</keyword>
<comment type="caution">
    <text evidence="1">The sequence shown here is derived from an EMBL/GenBank/DDBJ whole genome shotgun (WGS) entry which is preliminary data.</text>
</comment>
<dbReference type="Proteomes" id="UP001499994">
    <property type="component" value="Unassembled WGS sequence"/>
</dbReference>
<reference evidence="2" key="1">
    <citation type="journal article" date="2019" name="Int. J. Syst. Evol. Microbiol.">
        <title>The Global Catalogue of Microorganisms (GCM) 10K type strain sequencing project: providing services to taxonomists for standard genome sequencing and annotation.</title>
        <authorList>
            <consortium name="The Broad Institute Genomics Platform"/>
            <consortium name="The Broad Institute Genome Sequencing Center for Infectious Disease"/>
            <person name="Wu L."/>
            <person name="Ma J."/>
        </authorList>
    </citation>
    <scope>NUCLEOTIDE SEQUENCE [LARGE SCALE GENOMIC DNA]</scope>
    <source>
        <strain evidence="2">JCM 17201</strain>
    </source>
</reference>
<protein>
    <submittedName>
        <fullName evidence="1">Uncharacterized protein</fullName>
    </submittedName>
</protein>
<name>A0ABP7LZC1_9GAMM</name>
<dbReference type="RefSeq" id="WP_346082711.1">
    <property type="nucleotide sequence ID" value="NZ_BAABDG010000010.1"/>
</dbReference>
<gene>
    <name evidence="1" type="ORF">GCM10022405_40940</name>
</gene>